<evidence type="ECO:0000256" key="1">
    <source>
        <dbReference type="ARBA" id="ARBA00004370"/>
    </source>
</evidence>
<evidence type="ECO:0000256" key="2">
    <source>
        <dbReference type="ARBA" id="ARBA00023078"/>
    </source>
</evidence>
<keyword evidence="2" id="KW-0793">Thylakoid</keyword>
<dbReference type="Pfam" id="PF05757">
    <property type="entry name" value="PsbQ"/>
    <property type="match status" value="1"/>
</dbReference>
<sequence length="229" mass="26036">MHCCAFVQPLPFSNTRTARCAKNRWYLATKHELPRHTPSRQQVAINSVEMQTECPDPNRRKIMQTVLASTMLILLPRNAFAKTGESAKLSIFGVEGLSSPFTADLKSQGEPLYKNLNEEEMSRYTRAITDGRTSLSKIPEFVSEKSWEDVKSAVRQRVADLRTAQRRLMAAISEQNIRKKAEKIYDNFKKSIEEIDLAAKQKNGDKTLQAQKQAMKYLQEWASVAGLNI</sequence>
<dbReference type="EMBL" id="JANCYU010000044">
    <property type="protein sequence ID" value="KAK4526855.1"/>
    <property type="molecule type" value="Genomic_DNA"/>
</dbReference>
<proteinExistence type="predicted"/>
<dbReference type="SUPFAM" id="SSF101112">
    <property type="entry name" value="Oxygen-evolving enhancer protein 3"/>
    <property type="match status" value="1"/>
</dbReference>
<evidence type="ECO:0000313" key="5">
    <source>
        <dbReference type="Proteomes" id="UP001300502"/>
    </source>
</evidence>
<keyword evidence="5" id="KW-1185">Reference proteome</keyword>
<evidence type="ECO:0000313" key="4">
    <source>
        <dbReference type="EMBL" id="KAK4526855.1"/>
    </source>
</evidence>
<gene>
    <name evidence="4" type="ORF">GAYE_SCF28MG4773</name>
</gene>
<evidence type="ECO:0000256" key="3">
    <source>
        <dbReference type="ARBA" id="ARBA00023136"/>
    </source>
</evidence>
<dbReference type="GO" id="GO:0009523">
    <property type="term" value="C:photosystem II"/>
    <property type="evidence" value="ECO:0007669"/>
    <property type="project" value="InterPro"/>
</dbReference>
<reference evidence="4 5" key="1">
    <citation type="submission" date="2022-07" db="EMBL/GenBank/DDBJ databases">
        <title>Genome-wide signatures of adaptation to extreme environments.</title>
        <authorList>
            <person name="Cho C.H."/>
            <person name="Yoon H.S."/>
        </authorList>
    </citation>
    <scope>NUCLEOTIDE SEQUENCE [LARGE SCALE GENOMIC DNA]</scope>
    <source>
        <strain evidence="4 5">108.79 E11</strain>
    </source>
</reference>
<name>A0AAV9IHB3_9RHOD</name>
<keyword evidence="3" id="KW-0472">Membrane</keyword>
<comment type="subcellular location">
    <subcellularLocation>
        <location evidence="1">Membrane</location>
    </subcellularLocation>
</comment>
<organism evidence="4 5">
    <name type="scientific">Galdieria yellowstonensis</name>
    <dbReference type="NCBI Taxonomy" id="3028027"/>
    <lineage>
        <taxon>Eukaryota</taxon>
        <taxon>Rhodophyta</taxon>
        <taxon>Bangiophyceae</taxon>
        <taxon>Galdieriales</taxon>
        <taxon>Galdieriaceae</taxon>
        <taxon>Galdieria</taxon>
    </lineage>
</organism>
<dbReference type="GO" id="GO:0015979">
    <property type="term" value="P:photosynthesis"/>
    <property type="evidence" value="ECO:0007669"/>
    <property type="project" value="InterPro"/>
</dbReference>
<dbReference type="AlphaFoldDB" id="A0AAV9IHB3"/>
<protein>
    <submittedName>
        <fullName evidence="4">Uncharacterized protein</fullName>
    </submittedName>
</protein>
<accession>A0AAV9IHB3</accession>
<comment type="caution">
    <text evidence="4">The sequence shown here is derived from an EMBL/GenBank/DDBJ whole genome shotgun (WGS) entry which is preliminary data.</text>
</comment>
<dbReference type="InterPro" id="IPR023222">
    <property type="entry name" value="PsbQ-like_dom_sf"/>
</dbReference>
<dbReference type="GO" id="GO:0019898">
    <property type="term" value="C:extrinsic component of membrane"/>
    <property type="evidence" value="ECO:0007669"/>
    <property type="project" value="InterPro"/>
</dbReference>
<dbReference type="Gene3D" id="1.20.120.290">
    <property type="entry name" value="Oxygen-evolving enhancer protein 3 (PsbQ), four-helix up-down bundle"/>
    <property type="match status" value="1"/>
</dbReference>
<dbReference type="GO" id="GO:0005509">
    <property type="term" value="F:calcium ion binding"/>
    <property type="evidence" value="ECO:0007669"/>
    <property type="project" value="InterPro"/>
</dbReference>
<dbReference type="Proteomes" id="UP001300502">
    <property type="component" value="Unassembled WGS sequence"/>
</dbReference>
<dbReference type="InterPro" id="IPR008797">
    <property type="entry name" value="PSII_PsbQ"/>
</dbReference>